<feature type="region of interest" description="Disordered" evidence="15">
    <location>
        <begin position="90"/>
        <end position="111"/>
    </location>
</feature>
<dbReference type="GO" id="GO:0009279">
    <property type="term" value="C:cell outer membrane"/>
    <property type="evidence" value="ECO:0007669"/>
    <property type="project" value="UniProtKB-SubCell"/>
</dbReference>
<evidence type="ECO:0000256" key="15">
    <source>
        <dbReference type="SAM" id="MobiDB-lite"/>
    </source>
</evidence>
<dbReference type="GO" id="GO:0015159">
    <property type="term" value="F:polysaccharide transmembrane transporter activity"/>
    <property type="evidence" value="ECO:0007669"/>
    <property type="project" value="InterPro"/>
</dbReference>
<accession>A0A556M953</accession>
<keyword evidence="5" id="KW-0762">Sugar transport</keyword>
<evidence type="ECO:0000313" key="21">
    <source>
        <dbReference type="Proteomes" id="UP000318733"/>
    </source>
</evidence>
<gene>
    <name evidence="20" type="ORF">FO440_23100</name>
</gene>
<evidence type="ECO:0000313" key="20">
    <source>
        <dbReference type="EMBL" id="TSJ36391.1"/>
    </source>
</evidence>
<evidence type="ECO:0000256" key="8">
    <source>
        <dbReference type="ARBA" id="ARBA00023047"/>
    </source>
</evidence>
<dbReference type="Pfam" id="PF02563">
    <property type="entry name" value="Poly_export"/>
    <property type="match status" value="1"/>
</dbReference>
<dbReference type="Pfam" id="PF10531">
    <property type="entry name" value="SLBB"/>
    <property type="match status" value="4"/>
</dbReference>
<evidence type="ECO:0000259" key="19">
    <source>
        <dbReference type="Pfam" id="PF22461"/>
    </source>
</evidence>
<evidence type="ECO:0000256" key="7">
    <source>
        <dbReference type="ARBA" id="ARBA00022729"/>
    </source>
</evidence>
<protein>
    <submittedName>
        <fullName evidence="20">Capsule biosynthesis protein</fullName>
    </submittedName>
</protein>
<evidence type="ECO:0000256" key="16">
    <source>
        <dbReference type="SAM" id="SignalP"/>
    </source>
</evidence>
<comment type="caution">
    <text evidence="20">The sequence shown here is derived from an EMBL/GenBank/DDBJ whole genome shotgun (WGS) entry which is preliminary data.</text>
</comment>
<evidence type="ECO:0000256" key="3">
    <source>
        <dbReference type="ARBA" id="ARBA00022448"/>
    </source>
</evidence>
<evidence type="ECO:0000256" key="5">
    <source>
        <dbReference type="ARBA" id="ARBA00022597"/>
    </source>
</evidence>
<dbReference type="EMBL" id="VLPK01000007">
    <property type="protein sequence ID" value="TSJ36391.1"/>
    <property type="molecule type" value="Genomic_DNA"/>
</dbReference>
<feature type="chain" id="PRO_5021828154" evidence="16">
    <location>
        <begin position="26"/>
        <end position="833"/>
    </location>
</feature>
<sequence length="833" mass="91460">MNKLKLFGAFLLVILCFLALPPVYAQSLPQNLSNFNVDDYADAQIRQLLQNAQSQGISDSQLIQLAQSRNLPATQVQRLQSRIADIRAKDGGSTNYNSGVTDTGTQSARRGNNQLNDTLRQLRTDLFKDMQPKIFGASLFRNSKANTFQPNLKLATPVNYIVGPDDKLVVNVYGNSVANWQLTVTPEGNINIPGIGILNVAGKTIEQATSAIKSKLAANNYAIDKGTSVTVSLGDIRTISVILQGELVKPGTYSLSSLSTAFDALFAAGGPNDIGSFRKIDVIRNNKVVSHLDLYDFLVKGDRKNNIVLRDQDVIHVPTYGIHVELKGEVKIPAIFETIPGEKLQDILNYSGGFTDQAYTERIKVDQVNNQQHRFKDISETEFGTYTPLRGDKYTVSRILDRYENRVTITGAVFRPGQFELQNQLTLSQLIKNAGGLKEDAFTGRGSITRLNADNSTQQLSFSVQDVLSKATSDIALQREDSVSVTSMFDLHDKYKVSIKGQVRKPGDFAYADSMKVADLIIKAGGFAEGASSKRIEVSRRVFDSDPNQKNSIVAQVFSVNIDQNLKFEDMNFSLRPFDIVSVYSLPGYETQKVVKVEGEVIFPGNYTIQKKNEKISDLIRRAGGVTQSADVEGGSLKRDNAAVLGVDKTKLDTAALVKEQNARLKHLQQSYKNDDANAGNTDTTQYRNNYVGINLKKILEKPGEDGDLILENGDVLRIPKQQQIVRVNGEVLYPSAVVYSSGKSFKGYVLNAGGFSPRALRRGAYVVYPNGTVKGTSKFLFFNSHPKVKPGSEIYVPTKPEPKGNTAQEILGYTTGLASLGAIILGIISLHK</sequence>
<dbReference type="OrthoDB" id="9808948at2"/>
<feature type="domain" description="Soluble ligand binding" evidence="18">
    <location>
        <begin position="406"/>
        <end position="453"/>
    </location>
</feature>
<comment type="similarity">
    <text evidence="2">Belongs to the BexD/CtrA/VexA family.</text>
</comment>
<feature type="domain" description="Soluble ligand binding" evidence="18">
    <location>
        <begin position="594"/>
        <end position="633"/>
    </location>
</feature>
<keyword evidence="4" id="KW-1134">Transmembrane beta strand</keyword>
<proteinExistence type="inferred from homology"/>
<keyword evidence="10" id="KW-0626">Porin</keyword>
<dbReference type="PANTHER" id="PTHR33619:SF3">
    <property type="entry name" value="POLYSACCHARIDE EXPORT PROTEIN GFCE-RELATED"/>
    <property type="match status" value="1"/>
</dbReference>
<dbReference type="PANTHER" id="PTHR33619">
    <property type="entry name" value="POLYSACCHARIDE EXPORT PROTEIN GFCE-RELATED"/>
    <property type="match status" value="1"/>
</dbReference>
<evidence type="ECO:0000256" key="6">
    <source>
        <dbReference type="ARBA" id="ARBA00022692"/>
    </source>
</evidence>
<evidence type="ECO:0000259" key="18">
    <source>
        <dbReference type="Pfam" id="PF10531"/>
    </source>
</evidence>
<evidence type="ECO:0000256" key="4">
    <source>
        <dbReference type="ARBA" id="ARBA00022452"/>
    </source>
</evidence>
<dbReference type="InterPro" id="IPR054765">
    <property type="entry name" value="SLBB_dom"/>
</dbReference>
<keyword evidence="14" id="KW-0449">Lipoprotein</keyword>
<dbReference type="Pfam" id="PF22461">
    <property type="entry name" value="SLBB_2"/>
    <property type="match status" value="1"/>
</dbReference>
<feature type="domain" description="Soluble ligand binding" evidence="18">
    <location>
        <begin position="325"/>
        <end position="366"/>
    </location>
</feature>
<reference evidence="20 21" key="1">
    <citation type="submission" date="2019-07" db="EMBL/GenBank/DDBJ databases">
        <authorList>
            <person name="Huq M.A."/>
        </authorList>
    </citation>
    <scope>NUCLEOTIDE SEQUENCE [LARGE SCALE GENOMIC DNA]</scope>
    <source>
        <strain evidence="20 21">MAH-19</strain>
    </source>
</reference>
<dbReference type="InterPro" id="IPR049712">
    <property type="entry name" value="Poly_export"/>
</dbReference>
<organism evidence="20 21">
    <name type="scientific">Mucilaginibacter corticis</name>
    <dbReference type="NCBI Taxonomy" id="2597670"/>
    <lineage>
        <taxon>Bacteria</taxon>
        <taxon>Pseudomonadati</taxon>
        <taxon>Bacteroidota</taxon>
        <taxon>Sphingobacteriia</taxon>
        <taxon>Sphingobacteriales</taxon>
        <taxon>Sphingobacteriaceae</taxon>
        <taxon>Mucilaginibacter</taxon>
    </lineage>
</organism>
<feature type="compositionally biased region" description="Polar residues" evidence="15">
    <location>
        <begin position="92"/>
        <end position="111"/>
    </location>
</feature>
<keyword evidence="6" id="KW-0812">Transmembrane</keyword>
<name>A0A556M953_9SPHI</name>
<dbReference type="Gene3D" id="3.30.1950.10">
    <property type="entry name" value="wza like domain"/>
    <property type="match status" value="1"/>
</dbReference>
<dbReference type="GO" id="GO:0006811">
    <property type="term" value="P:monoatomic ion transport"/>
    <property type="evidence" value="ECO:0007669"/>
    <property type="project" value="UniProtKB-KW"/>
</dbReference>
<feature type="domain" description="Soluble ligand binding" evidence="18">
    <location>
        <begin position="496"/>
        <end position="541"/>
    </location>
</feature>
<dbReference type="RefSeq" id="WP_144250682.1">
    <property type="nucleotide sequence ID" value="NZ_VLPK01000007.1"/>
</dbReference>
<evidence type="ECO:0000256" key="11">
    <source>
        <dbReference type="ARBA" id="ARBA00023136"/>
    </source>
</evidence>
<evidence type="ECO:0000256" key="14">
    <source>
        <dbReference type="ARBA" id="ARBA00023288"/>
    </source>
</evidence>
<keyword evidence="12" id="KW-0564">Palmitate</keyword>
<comment type="subcellular location">
    <subcellularLocation>
        <location evidence="1">Cell outer membrane</location>
        <topology evidence="1">Multi-pass membrane protein</topology>
    </subcellularLocation>
</comment>
<feature type="domain" description="SLBB" evidence="19">
    <location>
        <begin position="241"/>
        <end position="317"/>
    </location>
</feature>
<dbReference type="AlphaFoldDB" id="A0A556M953"/>
<evidence type="ECO:0000256" key="10">
    <source>
        <dbReference type="ARBA" id="ARBA00023114"/>
    </source>
</evidence>
<dbReference type="GO" id="GO:0046930">
    <property type="term" value="C:pore complex"/>
    <property type="evidence" value="ECO:0007669"/>
    <property type="project" value="UniProtKB-KW"/>
</dbReference>
<evidence type="ECO:0000259" key="17">
    <source>
        <dbReference type="Pfam" id="PF02563"/>
    </source>
</evidence>
<dbReference type="GO" id="GO:0015288">
    <property type="term" value="F:porin activity"/>
    <property type="evidence" value="ECO:0007669"/>
    <property type="project" value="UniProtKB-KW"/>
</dbReference>
<evidence type="ECO:0000256" key="13">
    <source>
        <dbReference type="ARBA" id="ARBA00023237"/>
    </source>
</evidence>
<evidence type="ECO:0000256" key="12">
    <source>
        <dbReference type="ARBA" id="ARBA00023139"/>
    </source>
</evidence>
<keyword evidence="21" id="KW-1185">Reference proteome</keyword>
<keyword evidence="13" id="KW-0998">Cell outer membrane</keyword>
<keyword evidence="8" id="KW-0625">Polysaccharide transport</keyword>
<keyword evidence="3" id="KW-0813">Transport</keyword>
<dbReference type="InterPro" id="IPR003715">
    <property type="entry name" value="Poly_export_N"/>
</dbReference>
<keyword evidence="11" id="KW-0472">Membrane</keyword>
<evidence type="ECO:0000256" key="1">
    <source>
        <dbReference type="ARBA" id="ARBA00004571"/>
    </source>
</evidence>
<dbReference type="Gene3D" id="3.10.560.10">
    <property type="entry name" value="Outer membrane lipoprotein wza domain like"/>
    <property type="match status" value="6"/>
</dbReference>
<keyword evidence="7 16" id="KW-0732">Signal</keyword>
<feature type="domain" description="Polysaccharide export protein N-terminal" evidence="17">
    <location>
        <begin position="156"/>
        <end position="231"/>
    </location>
</feature>
<dbReference type="Proteomes" id="UP000318733">
    <property type="component" value="Unassembled WGS sequence"/>
</dbReference>
<keyword evidence="9" id="KW-0406">Ion transport</keyword>
<dbReference type="InterPro" id="IPR019554">
    <property type="entry name" value="Soluble_ligand-bd"/>
</dbReference>
<feature type="signal peptide" evidence="16">
    <location>
        <begin position="1"/>
        <end position="25"/>
    </location>
</feature>
<evidence type="ECO:0000256" key="9">
    <source>
        <dbReference type="ARBA" id="ARBA00023065"/>
    </source>
</evidence>
<evidence type="ECO:0000256" key="2">
    <source>
        <dbReference type="ARBA" id="ARBA00009450"/>
    </source>
</evidence>